<dbReference type="EMBL" id="JQ844252">
    <property type="protein sequence ID" value="AGS53800.1"/>
    <property type="molecule type" value="Genomic_DNA"/>
</dbReference>
<protein>
    <submittedName>
        <fullName evidence="1">Uncharacterized protein</fullName>
    </submittedName>
</protein>
<accession>A0A806KKU2</accession>
<name>A0A806KKU2_9BACT</name>
<organism evidence="1">
    <name type="scientific">uncultured bacterium contig00039</name>
    <dbReference type="NCBI Taxonomy" id="1181527"/>
    <lineage>
        <taxon>Bacteria</taxon>
        <taxon>environmental samples</taxon>
    </lineage>
</organism>
<proteinExistence type="predicted"/>
<reference evidence="1" key="1">
    <citation type="submission" date="2012-03" db="EMBL/GenBank/DDBJ databases">
        <title>Functional metagenomics reveals considerable lignocellulase gene clusters in the gut microbiome of a wood-feeding higher termite.</title>
        <authorList>
            <person name="Liu N."/>
        </authorList>
    </citation>
    <scope>NUCLEOTIDE SEQUENCE</scope>
</reference>
<evidence type="ECO:0000313" key="1">
    <source>
        <dbReference type="EMBL" id="AGS53800.1"/>
    </source>
</evidence>
<dbReference type="AlphaFoldDB" id="A0A806KKU2"/>
<sequence length="60" mass="6988">MILMASSSSVSISASLSRFRNSRNFKNKLIIPLYMRADESCISLAEKIFIKFDYYRLFTI</sequence>